<dbReference type="EMBL" id="BTRK01000004">
    <property type="protein sequence ID" value="GMR50839.1"/>
    <property type="molecule type" value="Genomic_DNA"/>
</dbReference>
<feature type="compositionally biased region" description="Polar residues" evidence="1">
    <location>
        <begin position="605"/>
        <end position="615"/>
    </location>
</feature>
<feature type="compositionally biased region" description="Polar residues" evidence="1">
    <location>
        <begin position="483"/>
        <end position="507"/>
    </location>
</feature>
<evidence type="ECO:0000313" key="3">
    <source>
        <dbReference type="Proteomes" id="UP001328107"/>
    </source>
</evidence>
<accession>A0AAN5CUH8</accession>
<keyword evidence="3" id="KW-1185">Reference proteome</keyword>
<gene>
    <name evidence="2" type="ORF">PMAYCL1PPCAC_21034</name>
</gene>
<dbReference type="AlphaFoldDB" id="A0AAN5CUH8"/>
<protein>
    <submittedName>
        <fullName evidence="2">Uncharacterized protein</fullName>
    </submittedName>
</protein>
<sequence length="829" mass="94344">INRVGLSVLRLLSPQELIMAFHKERERAVDFARLLSSFYLDFPLLLPSEESPRLPTLFAWSELSSADASAYASIDRTEFATRLPTCYSPKLPAVMLARAGFVLEAILYTDHFADRRSAVMLRMYGDISYGLTLTKQYCTELISDTLTRSINAIVGAPAHYETTIELIEENVVQSLLELDIVTGDDYIIKLEKQIMHKMEFLFAQLNVLVKEVHVLPRAPLYCKHMFIASDALSEEEVIHLKLHAYLRLFIHSLSKTNRLEEELHSSLSILAQYDFVFQAETIGILSTVCSPLSRLILLVLRLIYRDESTLASKEKSHRSSRILQLYQALLTDDENENDLKPFERFFSLARETDAAHIRLLGEWLRSKISKHSLLPPYGKSTRQEWYDTIIGSLVARHQDAPLSTPRGDTNDCAWLLNKIDENVKVDVARFLRMRFVSDSWTAYQSSAEGGLISLRLHLSPDDLCSPREHSADAVDGRVAASTFRGQHSTATARSFPDRTSPSLTGSLSFREDDSRRRRTDLIAEYARRKLERRPSARAAPPPTSRPVYFKNTMRQRLREISEFQRSLEAQLEAEEGFLESLTCDKQTENELRHRKRSGNHEYNKDVQTNTVSPGNPSVIPASDLKSARRCWENERAAPCSKKEAKLELERTIQEDLSRLNEKLDRIQQFLHDEDQDSSPKSFANSEIDLEKEEPMRIIHDEKIKISAPLEIEKLDFRALTPPPDVGRRKHIENSKNVKSSTTKSERAFDRIPPWVKLIPLKDPAKSALMPSSTEHKADPKSAEITTAPGHAERVAEPLDVANLSLHPASSHLVREMSADRVHTMINSFL</sequence>
<reference evidence="3" key="1">
    <citation type="submission" date="2022-10" db="EMBL/GenBank/DDBJ databases">
        <title>Genome assembly of Pristionchus species.</title>
        <authorList>
            <person name="Yoshida K."/>
            <person name="Sommer R.J."/>
        </authorList>
    </citation>
    <scope>NUCLEOTIDE SEQUENCE [LARGE SCALE GENOMIC DNA]</scope>
    <source>
        <strain evidence="3">RS5460</strain>
    </source>
</reference>
<comment type="caution">
    <text evidence="2">The sequence shown here is derived from an EMBL/GenBank/DDBJ whole genome shotgun (WGS) entry which is preliminary data.</text>
</comment>
<feature type="non-terminal residue" evidence="2">
    <location>
        <position position="1"/>
    </location>
</feature>
<feature type="region of interest" description="Disordered" evidence="1">
    <location>
        <begin position="725"/>
        <end position="745"/>
    </location>
</feature>
<feature type="region of interest" description="Disordered" evidence="1">
    <location>
        <begin position="588"/>
        <end position="618"/>
    </location>
</feature>
<evidence type="ECO:0000313" key="2">
    <source>
        <dbReference type="EMBL" id="GMR50839.1"/>
    </source>
</evidence>
<proteinExistence type="predicted"/>
<feature type="region of interest" description="Disordered" evidence="1">
    <location>
        <begin position="482"/>
        <end position="515"/>
    </location>
</feature>
<evidence type="ECO:0000256" key="1">
    <source>
        <dbReference type="SAM" id="MobiDB-lite"/>
    </source>
</evidence>
<dbReference type="Proteomes" id="UP001328107">
    <property type="component" value="Unassembled WGS sequence"/>
</dbReference>
<organism evidence="2 3">
    <name type="scientific">Pristionchus mayeri</name>
    <dbReference type="NCBI Taxonomy" id="1317129"/>
    <lineage>
        <taxon>Eukaryota</taxon>
        <taxon>Metazoa</taxon>
        <taxon>Ecdysozoa</taxon>
        <taxon>Nematoda</taxon>
        <taxon>Chromadorea</taxon>
        <taxon>Rhabditida</taxon>
        <taxon>Rhabditina</taxon>
        <taxon>Diplogasteromorpha</taxon>
        <taxon>Diplogasteroidea</taxon>
        <taxon>Neodiplogasteridae</taxon>
        <taxon>Pristionchus</taxon>
    </lineage>
</organism>
<name>A0AAN5CUH8_9BILA</name>